<evidence type="ECO:0000313" key="2">
    <source>
        <dbReference type="Proteomes" id="UP001172457"/>
    </source>
</evidence>
<keyword evidence="2" id="KW-1185">Reference proteome</keyword>
<evidence type="ECO:0000313" key="1">
    <source>
        <dbReference type="EMBL" id="KAJ9557322.1"/>
    </source>
</evidence>
<gene>
    <name evidence="1" type="ORF">OSB04_011936</name>
</gene>
<dbReference type="AlphaFoldDB" id="A0AA38TTI4"/>
<dbReference type="EMBL" id="JARYMX010000003">
    <property type="protein sequence ID" value="KAJ9557322.1"/>
    <property type="molecule type" value="Genomic_DNA"/>
</dbReference>
<comment type="caution">
    <text evidence="1">The sequence shown here is derived from an EMBL/GenBank/DDBJ whole genome shotgun (WGS) entry which is preliminary data.</text>
</comment>
<sequence length="215" mass="24336">MNGMKMILILRESLWLTPEPLLTLLEPLKKNLQDTKASPQSTIIFGPSASNTLPSIPEASPTQVVITSEQPSQEDCPVIPDPTLPPHSLKEITSSVHPPHTTRWTKDHPFSQVIGNISKGVNTRATANYCLFSCFVSQTEPKKVSDSLVDPFWVEAMQDELTQFDRNQVWTRYLCQMEKWQLAQSGCSETKRMSKVLLLETKLDLWLKDTVKNKE</sequence>
<accession>A0AA38TTI4</accession>
<name>A0AA38TTI4_9ASTR</name>
<reference evidence="1" key="1">
    <citation type="submission" date="2023-03" db="EMBL/GenBank/DDBJ databases">
        <title>Chromosome-scale reference genome and RAD-based genetic map of yellow starthistle (Centaurea solstitialis) reveal putative structural variation and QTLs associated with invader traits.</title>
        <authorList>
            <person name="Reatini B."/>
            <person name="Cang F.A."/>
            <person name="Jiang Q."/>
            <person name="Mckibben M.T.W."/>
            <person name="Barker M.S."/>
            <person name="Rieseberg L.H."/>
            <person name="Dlugosch K.M."/>
        </authorList>
    </citation>
    <scope>NUCLEOTIDE SEQUENCE</scope>
    <source>
        <strain evidence="1">CAN-66</strain>
        <tissue evidence="1">Leaf</tissue>
    </source>
</reference>
<dbReference type="Proteomes" id="UP001172457">
    <property type="component" value="Chromosome 3"/>
</dbReference>
<protein>
    <recommendedName>
        <fullName evidence="3">Gag-Pol polyprotein</fullName>
    </recommendedName>
</protein>
<evidence type="ECO:0008006" key="3">
    <source>
        <dbReference type="Google" id="ProtNLM"/>
    </source>
</evidence>
<organism evidence="1 2">
    <name type="scientific">Centaurea solstitialis</name>
    <name type="common">yellow star-thistle</name>
    <dbReference type="NCBI Taxonomy" id="347529"/>
    <lineage>
        <taxon>Eukaryota</taxon>
        <taxon>Viridiplantae</taxon>
        <taxon>Streptophyta</taxon>
        <taxon>Embryophyta</taxon>
        <taxon>Tracheophyta</taxon>
        <taxon>Spermatophyta</taxon>
        <taxon>Magnoliopsida</taxon>
        <taxon>eudicotyledons</taxon>
        <taxon>Gunneridae</taxon>
        <taxon>Pentapetalae</taxon>
        <taxon>asterids</taxon>
        <taxon>campanulids</taxon>
        <taxon>Asterales</taxon>
        <taxon>Asteraceae</taxon>
        <taxon>Carduoideae</taxon>
        <taxon>Cardueae</taxon>
        <taxon>Centaureinae</taxon>
        <taxon>Centaurea</taxon>
    </lineage>
</organism>
<proteinExistence type="predicted"/>